<organism evidence="1 2">
    <name type="scientific">Arthrobacter subterraneus</name>
    <dbReference type="NCBI Taxonomy" id="335973"/>
    <lineage>
        <taxon>Bacteria</taxon>
        <taxon>Bacillati</taxon>
        <taxon>Actinomycetota</taxon>
        <taxon>Actinomycetes</taxon>
        <taxon>Micrococcales</taxon>
        <taxon>Micrococcaceae</taxon>
        <taxon>Arthrobacter</taxon>
    </lineage>
</organism>
<sequence length="169" mass="18737">MRTPTKEERQWLFRYLEDHLLGATSGVRLFKEAADTWEGTPHGETLAHLHEEISGERSELLASLEAQGHTPNAAKMLLAQAGAAVARINPLNIRGGENGPGAQLELEALQSLVRGKEALWETLLALLDDGWSFPKYDRERLSHLAERARGQQQEIAAIMCSTAAERFRA</sequence>
<dbReference type="STRING" id="335973.SAMN04488693_103111"/>
<reference evidence="1 2" key="1">
    <citation type="submission" date="2016-10" db="EMBL/GenBank/DDBJ databases">
        <authorList>
            <person name="de Groot N.N."/>
        </authorList>
    </citation>
    <scope>NUCLEOTIDE SEQUENCE [LARGE SCALE GENOMIC DNA]</scope>
    <source>
        <strain evidence="1 2">NP_1H</strain>
    </source>
</reference>
<keyword evidence="2" id="KW-1185">Reference proteome</keyword>
<accession>A0A1G8FLJ2</accession>
<evidence type="ECO:0000313" key="1">
    <source>
        <dbReference type="EMBL" id="SDH83002.1"/>
    </source>
</evidence>
<evidence type="ECO:0008006" key="3">
    <source>
        <dbReference type="Google" id="ProtNLM"/>
    </source>
</evidence>
<protein>
    <recommendedName>
        <fullName evidence="3">DUF892 family protein</fullName>
    </recommendedName>
</protein>
<evidence type="ECO:0000313" key="2">
    <source>
        <dbReference type="Proteomes" id="UP000199258"/>
    </source>
</evidence>
<dbReference type="OrthoDB" id="3733286at2"/>
<proteinExistence type="predicted"/>
<name>A0A1G8FLJ2_9MICC</name>
<gene>
    <name evidence="1" type="ORF">SAMN04488693_103111</name>
</gene>
<dbReference type="AlphaFoldDB" id="A0A1G8FLJ2"/>
<dbReference type="RefSeq" id="WP_090585006.1">
    <property type="nucleotide sequence ID" value="NZ_FNDT01000003.1"/>
</dbReference>
<dbReference type="Proteomes" id="UP000199258">
    <property type="component" value="Unassembled WGS sequence"/>
</dbReference>
<dbReference type="EMBL" id="FNDT01000003">
    <property type="protein sequence ID" value="SDH83002.1"/>
    <property type="molecule type" value="Genomic_DNA"/>
</dbReference>